<evidence type="ECO:0000313" key="1">
    <source>
        <dbReference type="EMBL" id="MPN21417.1"/>
    </source>
</evidence>
<sequence length="50" mass="5517">MLKQHIGRDDFYAGFTDGWFDASFFSQGFLVDAERLGNGCTGDVGIQNPD</sequence>
<comment type="caution">
    <text evidence="1">The sequence shown here is derived from an EMBL/GenBank/DDBJ whole genome shotgun (WGS) entry which is preliminary data.</text>
</comment>
<organism evidence="1">
    <name type="scientific">bioreactor metagenome</name>
    <dbReference type="NCBI Taxonomy" id="1076179"/>
    <lineage>
        <taxon>unclassified sequences</taxon>
        <taxon>metagenomes</taxon>
        <taxon>ecological metagenomes</taxon>
    </lineage>
</organism>
<proteinExistence type="predicted"/>
<protein>
    <submittedName>
        <fullName evidence="1">Uncharacterized protein</fullName>
    </submittedName>
</protein>
<dbReference type="AlphaFoldDB" id="A0A645G3F0"/>
<name>A0A645G3F0_9ZZZZ</name>
<accession>A0A645G3F0</accession>
<reference evidence="1" key="1">
    <citation type="submission" date="2019-08" db="EMBL/GenBank/DDBJ databases">
        <authorList>
            <person name="Kucharzyk K."/>
            <person name="Murdoch R.W."/>
            <person name="Higgins S."/>
            <person name="Loffler F."/>
        </authorList>
    </citation>
    <scope>NUCLEOTIDE SEQUENCE</scope>
</reference>
<dbReference type="EMBL" id="VSSQ01069397">
    <property type="protein sequence ID" value="MPN21417.1"/>
    <property type="molecule type" value="Genomic_DNA"/>
</dbReference>
<gene>
    <name evidence="1" type="ORF">SDC9_168796</name>
</gene>